<dbReference type="EMBL" id="OV651826">
    <property type="protein sequence ID" value="CAH1103372.1"/>
    <property type="molecule type" value="Genomic_DNA"/>
</dbReference>
<accession>A0A9P0GBD0</accession>
<reference evidence="1" key="1">
    <citation type="submission" date="2022-01" db="EMBL/GenBank/DDBJ databases">
        <authorList>
            <person name="King R."/>
        </authorList>
    </citation>
    <scope>NUCLEOTIDE SEQUENCE</scope>
</reference>
<gene>
    <name evidence="1" type="ORF">PSYICH_LOCUS4540</name>
</gene>
<evidence type="ECO:0000313" key="1">
    <source>
        <dbReference type="EMBL" id="CAH1103372.1"/>
    </source>
</evidence>
<dbReference type="Proteomes" id="UP001153636">
    <property type="component" value="Chromosome 14"/>
</dbReference>
<dbReference type="AlphaFoldDB" id="A0A9P0GBD0"/>
<dbReference type="InterPro" id="IPR021109">
    <property type="entry name" value="Peptidase_aspartic_dom_sf"/>
</dbReference>
<name>A0A9P0GBD0_9CUCU</name>
<dbReference type="Gene3D" id="2.40.70.10">
    <property type="entry name" value="Acid Proteases"/>
    <property type="match status" value="1"/>
</dbReference>
<dbReference type="OrthoDB" id="416987at2759"/>
<proteinExistence type="predicted"/>
<keyword evidence="2" id="KW-1185">Reference proteome</keyword>
<sequence length="202" mass="22867">MVPSASALVHLNEKCCIFCEKAHISKKCRVRVKCSKCNGRHNHIIYQKDSDTTQRSVPVQIENLLSNSTFTHVFLQTLKVKLIGVNKNRYSKLIFDTGSQRSYISKCAIAKMEYSPLRIEQMVHSLFGGTITQTVSHTCYRIRVSSFNDKYICNFEALDQQIICNNIPCIKNGPWIDELRSFGVDMLDTVDGSIDILVGADI</sequence>
<protein>
    <recommendedName>
        <fullName evidence="3">Peptidase aspartic putative domain-containing protein</fullName>
    </recommendedName>
</protein>
<evidence type="ECO:0000313" key="2">
    <source>
        <dbReference type="Proteomes" id="UP001153636"/>
    </source>
</evidence>
<evidence type="ECO:0008006" key="3">
    <source>
        <dbReference type="Google" id="ProtNLM"/>
    </source>
</evidence>
<organism evidence="1 2">
    <name type="scientific">Psylliodes chrysocephalus</name>
    <dbReference type="NCBI Taxonomy" id="3402493"/>
    <lineage>
        <taxon>Eukaryota</taxon>
        <taxon>Metazoa</taxon>
        <taxon>Ecdysozoa</taxon>
        <taxon>Arthropoda</taxon>
        <taxon>Hexapoda</taxon>
        <taxon>Insecta</taxon>
        <taxon>Pterygota</taxon>
        <taxon>Neoptera</taxon>
        <taxon>Endopterygota</taxon>
        <taxon>Coleoptera</taxon>
        <taxon>Polyphaga</taxon>
        <taxon>Cucujiformia</taxon>
        <taxon>Chrysomeloidea</taxon>
        <taxon>Chrysomelidae</taxon>
        <taxon>Galerucinae</taxon>
        <taxon>Alticini</taxon>
        <taxon>Psylliodes</taxon>
    </lineage>
</organism>